<dbReference type="InterPro" id="IPR012480">
    <property type="entry name" value="Hepar_II_III_C"/>
</dbReference>
<dbReference type="GO" id="GO:0016829">
    <property type="term" value="F:lyase activity"/>
    <property type="evidence" value="ECO:0007669"/>
    <property type="project" value="UniProtKB-KW"/>
</dbReference>
<dbReference type="Gene3D" id="1.50.10.100">
    <property type="entry name" value="Chondroitin AC/alginate lyase"/>
    <property type="match status" value="1"/>
</dbReference>
<evidence type="ECO:0000259" key="5">
    <source>
        <dbReference type="Pfam" id="PF05426"/>
    </source>
</evidence>
<dbReference type="GO" id="GO:0042597">
    <property type="term" value="C:periplasmic space"/>
    <property type="evidence" value="ECO:0007669"/>
    <property type="project" value="UniProtKB-SubCell"/>
</dbReference>
<protein>
    <submittedName>
        <fullName evidence="7">Heparinase</fullName>
    </submittedName>
</protein>
<evidence type="ECO:0000259" key="6">
    <source>
        <dbReference type="Pfam" id="PF07940"/>
    </source>
</evidence>
<dbReference type="SUPFAM" id="SSF48230">
    <property type="entry name" value="Chondroitin AC/alginate lyase"/>
    <property type="match status" value="1"/>
</dbReference>
<evidence type="ECO:0000256" key="3">
    <source>
        <dbReference type="ARBA" id="ARBA00022764"/>
    </source>
</evidence>
<proteinExistence type="predicted"/>
<dbReference type="PANTHER" id="PTHR39210">
    <property type="entry name" value="HEPARIN-SULFATE LYASE"/>
    <property type="match status" value="1"/>
</dbReference>
<dbReference type="PANTHER" id="PTHR39210:SF1">
    <property type="entry name" value="HEPARIN-SULFATE LYASE"/>
    <property type="match status" value="1"/>
</dbReference>
<keyword evidence="4" id="KW-0456">Lyase</keyword>
<name>A0A2G0CBW1_9BACT</name>
<reference evidence="7 8" key="1">
    <citation type="submission" date="2017-10" db="EMBL/GenBank/DDBJ databases">
        <title>The draft genome sequence of Lewinella marina KCTC 32374.</title>
        <authorList>
            <person name="Wang K."/>
        </authorList>
    </citation>
    <scope>NUCLEOTIDE SEQUENCE [LARGE SCALE GENOMIC DNA]</scope>
    <source>
        <strain evidence="7 8">MKG-38</strain>
    </source>
</reference>
<dbReference type="InterPro" id="IPR008929">
    <property type="entry name" value="Chondroitin_lyas"/>
</dbReference>
<sequence length="692" mass="77513">MQQDFLVPTPKDMAGGYTHEVHKQNWKTLRDAAALYRLTGEEKYAAFVRDGLLAYAEVYRGWPTHPTDRSYANGKIFWQALNDANWLVYVSQAYGDIYDWLDPAVRERLNRELFRPMADFLSVENPQFFNRIHNHSTWGNAAVGMIGLVMDDEELVQRALYGIPAEQLPKDLRDDDSGRIVSESGRAGFLAQLDLSFSPDGYFTEGPYYLRYALSPFLLFGLALAEERPELNIVAYRDSILGKAIDALLLEADPQGNFFPLNDSQKGMSLYAPEVVKVVDYGYALYGQNPGLLSLAREQGSVTLDEAGLAVATALHAGKAKSFRPRSIAFTDGPEGDEGGVGILRAYGAGDEQTTLVMKYSAQGMGHGHFDKLSYSLYDLTGEVVQDYGAARWVNIDQKGGGRYLPENQTWAKQSVAHNTLVIDRTSHYNGDIRIGEKHHPDQYAFRAEDTSLQMVSAIAENAYPGRKLHRTQWLLQDSAFEHPLLIDLFRATGDQPAVHELPTWYMGQLMTTDFDYSIPKTLQPLDSAHGYQHLFLEARGRTAGENATIQWIGNGRFYTQTMLTEPEDEVLMVRPGANDPEFNLRRDPGFLLRREGVSNATFVSVLESHGGYNPRVEVASNPYGNITDLKLLTDNESYTALQFSHKNGGNWLLLLSNATADPAQEHSLTLNGQPYQWRGVHHLIKYTNASE</sequence>
<dbReference type="Proteomes" id="UP000226437">
    <property type="component" value="Unassembled WGS sequence"/>
</dbReference>
<evidence type="ECO:0000313" key="8">
    <source>
        <dbReference type="Proteomes" id="UP000226437"/>
    </source>
</evidence>
<organism evidence="7 8">
    <name type="scientific">Neolewinella marina</name>
    <dbReference type="NCBI Taxonomy" id="438751"/>
    <lineage>
        <taxon>Bacteria</taxon>
        <taxon>Pseudomonadati</taxon>
        <taxon>Bacteroidota</taxon>
        <taxon>Saprospiria</taxon>
        <taxon>Saprospirales</taxon>
        <taxon>Lewinellaceae</taxon>
        <taxon>Neolewinella</taxon>
    </lineage>
</organism>
<evidence type="ECO:0000256" key="4">
    <source>
        <dbReference type="ARBA" id="ARBA00023239"/>
    </source>
</evidence>
<evidence type="ECO:0000313" key="7">
    <source>
        <dbReference type="EMBL" id="PHK97430.1"/>
    </source>
</evidence>
<feature type="domain" description="Heparinase II/III-like C-terminal" evidence="6">
    <location>
        <begin position="332"/>
        <end position="591"/>
    </location>
</feature>
<feature type="domain" description="Alginate lyase" evidence="5">
    <location>
        <begin position="30"/>
        <end position="251"/>
    </location>
</feature>
<dbReference type="Pfam" id="PF05426">
    <property type="entry name" value="Alginate_lyase"/>
    <property type="match status" value="1"/>
</dbReference>
<comment type="subcellular location">
    <subcellularLocation>
        <location evidence="1">Periplasm</location>
    </subcellularLocation>
</comment>
<keyword evidence="2" id="KW-0732">Signal</keyword>
<keyword evidence="3" id="KW-0574">Periplasm</keyword>
<keyword evidence="8" id="KW-1185">Reference proteome</keyword>
<evidence type="ECO:0000256" key="2">
    <source>
        <dbReference type="ARBA" id="ARBA00022729"/>
    </source>
</evidence>
<accession>A0A2G0CBW1</accession>
<evidence type="ECO:0000256" key="1">
    <source>
        <dbReference type="ARBA" id="ARBA00004418"/>
    </source>
</evidence>
<dbReference type="EMBL" id="PDLO01000009">
    <property type="protein sequence ID" value="PHK97430.1"/>
    <property type="molecule type" value="Genomic_DNA"/>
</dbReference>
<dbReference type="OrthoDB" id="9772435at2"/>
<dbReference type="Pfam" id="PF07940">
    <property type="entry name" value="Hepar_II_III_C"/>
    <property type="match status" value="1"/>
</dbReference>
<dbReference type="Gene3D" id="2.70.98.70">
    <property type="match status" value="1"/>
</dbReference>
<dbReference type="AlphaFoldDB" id="A0A2G0CBW1"/>
<dbReference type="InterPro" id="IPR008397">
    <property type="entry name" value="Alginate_lyase_dom"/>
</dbReference>
<gene>
    <name evidence="7" type="ORF">CGL56_16315</name>
</gene>
<comment type="caution">
    <text evidence="7">The sequence shown here is derived from an EMBL/GenBank/DDBJ whole genome shotgun (WGS) entry which is preliminary data.</text>
</comment>